<dbReference type="NCBIfam" id="TIGR02532">
    <property type="entry name" value="IV_pilin_GFxxxE"/>
    <property type="match status" value="1"/>
</dbReference>
<keyword evidence="1" id="KW-0812">Transmembrane</keyword>
<dbReference type="InterPro" id="IPR011453">
    <property type="entry name" value="DUF1559"/>
</dbReference>
<feature type="transmembrane region" description="Helical" evidence="1">
    <location>
        <begin position="12"/>
        <end position="30"/>
    </location>
</feature>
<evidence type="ECO:0000313" key="3">
    <source>
        <dbReference type="EMBL" id="PQO35049.1"/>
    </source>
</evidence>
<keyword evidence="1" id="KW-1133">Transmembrane helix</keyword>
<sequence>MKKRLGFTLVELLVVIAIIGVLIALLLPAVQQAREAARRMQCTNHEKQIGLALHNYHDTFNAFPPAWLHRGPAGSANYGWATNILPFMEQTALYDALEPGRVPLYERYTASATDAEKALLQSTIDGYRCPSDVTGKLNNKQKFGSTEHFQIATSNYVCNLGTTATQGTVQSDGVFYGNSFLGMKDLIDGTSNTLLVGERDGGPSKTSGRNYCAAVWAGVGRNNSIGNEAVGRTGLRAGFTVNFDYATAGSPENMGKGMSSLHPGGLNILLCDGSVRFLTETADKNAVIVPMARRQDGVVFQLP</sequence>
<dbReference type="SUPFAM" id="SSF54523">
    <property type="entry name" value="Pili subunits"/>
    <property type="match status" value="1"/>
</dbReference>
<name>A0A2S8FS95_9BACT</name>
<dbReference type="Pfam" id="PF07963">
    <property type="entry name" value="N_methyl"/>
    <property type="match status" value="1"/>
</dbReference>
<organism evidence="3 4">
    <name type="scientific">Blastopirellula marina</name>
    <dbReference type="NCBI Taxonomy" id="124"/>
    <lineage>
        <taxon>Bacteria</taxon>
        <taxon>Pseudomonadati</taxon>
        <taxon>Planctomycetota</taxon>
        <taxon>Planctomycetia</taxon>
        <taxon>Pirellulales</taxon>
        <taxon>Pirellulaceae</taxon>
        <taxon>Blastopirellula</taxon>
    </lineage>
</organism>
<gene>
    <name evidence="3" type="ORF">C5Y83_12960</name>
</gene>
<dbReference type="Proteomes" id="UP000238322">
    <property type="component" value="Unassembled WGS sequence"/>
</dbReference>
<comment type="caution">
    <text evidence="3">The sequence shown here is derived from an EMBL/GenBank/DDBJ whole genome shotgun (WGS) entry which is preliminary data.</text>
</comment>
<dbReference type="OrthoDB" id="210622at2"/>
<accession>A0A2S8FS95</accession>
<dbReference type="Pfam" id="PF07596">
    <property type="entry name" value="SBP_bac_10"/>
    <property type="match status" value="1"/>
</dbReference>
<dbReference type="RefSeq" id="WP_105330778.1">
    <property type="nucleotide sequence ID" value="NZ_PUHY01000010.1"/>
</dbReference>
<dbReference type="PANTHER" id="PTHR30093:SF2">
    <property type="entry name" value="TYPE II SECRETION SYSTEM PROTEIN H"/>
    <property type="match status" value="1"/>
</dbReference>
<proteinExistence type="predicted"/>
<evidence type="ECO:0000256" key="1">
    <source>
        <dbReference type="SAM" id="Phobius"/>
    </source>
</evidence>
<evidence type="ECO:0000313" key="4">
    <source>
        <dbReference type="Proteomes" id="UP000238322"/>
    </source>
</evidence>
<evidence type="ECO:0000259" key="2">
    <source>
        <dbReference type="Pfam" id="PF07596"/>
    </source>
</evidence>
<feature type="domain" description="DUF1559" evidence="2">
    <location>
        <begin position="31"/>
        <end position="284"/>
    </location>
</feature>
<dbReference type="PANTHER" id="PTHR30093">
    <property type="entry name" value="GENERAL SECRETION PATHWAY PROTEIN G"/>
    <property type="match status" value="1"/>
</dbReference>
<keyword evidence="1" id="KW-0472">Membrane</keyword>
<dbReference type="AlphaFoldDB" id="A0A2S8FS95"/>
<dbReference type="InterPro" id="IPR012902">
    <property type="entry name" value="N_methyl_site"/>
</dbReference>
<dbReference type="Gene3D" id="3.30.700.10">
    <property type="entry name" value="Glycoprotein, Type 4 Pilin"/>
    <property type="match status" value="1"/>
</dbReference>
<protein>
    <submittedName>
        <fullName evidence="3">Prepilin-type cleavage/methylation domain-containing protein</fullName>
    </submittedName>
</protein>
<dbReference type="InterPro" id="IPR045584">
    <property type="entry name" value="Pilin-like"/>
</dbReference>
<dbReference type="NCBIfam" id="TIGR04294">
    <property type="entry name" value="pre_pil_HX9DG"/>
    <property type="match status" value="1"/>
</dbReference>
<dbReference type="InterPro" id="IPR027558">
    <property type="entry name" value="Pre_pil_HX9DG_C"/>
</dbReference>
<reference evidence="3 4" key="1">
    <citation type="submission" date="2018-02" db="EMBL/GenBank/DDBJ databases">
        <title>Comparative genomes isolates from brazilian mangrove.</title>
        <authorList>
            <person name="Araujo J.E."/>
            <person name="Taketani R.G."/>
            <person name="Silva M.C.P."/>
            <person name="Loureco M.V."/>
            <person name="Andreote F.D."/>
        </authorList>
    </citation>
    <scope>NUCLEOTIDE SEQUENCE [LARGE SCALE GENOMIC DNA]</scope>
    <source>
        <strain evidence="3 4">Hex-1 MGV</strain>
    </source>
</reference>
<dbReference type="EMBL" id="PUHY01000010">
    <property type="protein sequence ID" value="PQO35049.1"/>
    <property type="molecule type" value="Genomic_DNA"/>
</dbReference>